<comment type="caution">
    <text evidence="1">The sequence shown here is derived from an EMBL/GenBank/DDBJ whole genome shotgun (WGS) entry which is preliminary data.</text>
</comment>
<organism evidence="1 2">
    <name type="scientific">Gossypium harknessii</name>
    <dbReference type="NCBI Taxonomy" id="34285"/>
    <lineage>
        <taxon>Eukaryota</taxon>
        <taxon>Viridiplantae</taxon>
        <taxon>Streptophyta</taxon>
        <taxon>Embryophyta</taxon>
        <taxon>Tracheophyta</taxon>
        <taxon>Spermatophyta</taxon>
        <taxon>Magnoliopsida</taxon>
        <taxon>eudicotyledons</taxon>
        <taxon>Gunneridae</taxon>
        <taxon>Pentapetalae</taxon>
        <taxon>rosids</taxon>
        <taxon>malvids</taxon>
        <taxon>Malvales</taxon>
        <taxon>Malvaceae</taxon>
        <taxon>Malvoideae</taxon>
        <taxon>Gossypium</taxon>
    </lineage>
</organism>
<reference evidence="1 2" key="1">
    <citation type="journal article" date="2019" name="Genome Biol. Evol.">
        <title>Insights into the evolution of the New World diploid cottons (Gossypium, subgenus Houzingenia) based on genome sequencing.</title>
        <authorList>
            <person name="Grover C.E."/>
            <person name="Arick M.A. 2nd"/>
            <person name="Thrash A."/>
            <person name="Conover J.L."/>
            <person name="Sanders W.S."/>
            <person name="Peterson D.G."/>
            <person name="Frelichowski J.E."/>
            <person name="Scheffler J.A."/>
            <person name="Scheffler B.E."/>
            <person name="Wendel J.F."/>
        </authorList>
    </citation>
    <scope>NUCLEOTIDE SEQUENCE [LARGE SCALE GENOMIC DNA]</scope>
    <source>
        <strain evidence="1">0</strain>
        <tissue evidence="1">Leaf</tissue>
    </source>
</reference>
<keyword evidence="2" id="KW-1185">Reference proteome</keyword>
<proteinExistence type="predicted"/>
<sequence length="17" mass="2040">MEEHLQVVPFKIEIIKS</sequence>
<evidence type="ECO:0000313" key="1">
    <source>
        <dbReference type="EMBL" id="MBA0817646.1"/>
    </source>
</evidence>
<evidence type="ECO:0000313" key="2">
    <source>
        <dbReference type="Proteomes" id="UP000593560"/>
    </source>
</evidence>
<name>A0A7J9I690_9ROSI</name>
<dbReference type="AlphaFoldDB" id="A0A7J9I690"/>
<dbReference type="EMBL" id="JABFAD010068771">
    <property type="protein sequence ID" value="MBA0817646.1"/>
    <property type="molecule type" value="Genomic_DNA"/>
</dbReference>
<dbReference type="Proteomes" id="UP000593560">
    <property type="component" value="Unassembled WGS sequence"/>
</dbReference>
<protein>
    <submittedName>
        <fullName evidence="1">Uncharacterized protein</fullName>
    </submittedName>
</protein>
<accession>A0A7J9I690</accession>
<gene>
    <name evidence="1" type="ORF">Gohar_028347</name>
</gene>